<evidence type="ECO:0000313" key="2">
    <source>
        <dbReference type="Proteomes" id="UP001176961"/>
    </source>
</evidence>
<dbReference type="AlphaFoldDB" id="A0AA36GQS4"/>
<reference evidence="1" key="1">
    <citation type="submission" date="2023-07" db="EMBL/GenBank/DDBJ databases">
        <authorList>
            <consortium name="CYATHOMIX"/>
        </authorList>
    </citation>
    <scope>NUCLEOTIDE SEQUENCE</scope>
    <source>
        <strain evidence="1">N/A</strain>
    </source>
</reference>
<comment type="caution">
    <text evidence="1">The sequence shown here is derived from an EMBL/GenBank/DDBJ whole genome shotgun (WGS) entry which is preliminary data.</text>
</comment>
<accession>A0AA36GQS4</accession>
<dbReference type="Proteomes" id="UP001176961">
    <property type="component" value="Unassembled WGS sequence"/>
</dbReference>
<keyword evidence="2" id="KW-1185">Reference proteome</keyword>
<sequence>MFTLSVDGRVVQGFQDGDMFNVTVKEDRVQTSVDAQGVPSIAVNNNRLGQIQLTYLMIFDERPGVEELYNAIDLFLGGKIARLSPEWEIQKQVDDDGGTGFQLLWELVLEKKWNMLPMKNSIIK</sequence>
<gene>
    <name evidence="1" type="ORF">CYNAS_LOCUS8470</name>
</gene>
<evidence type="ECO:0000313" key="1">
    <source>
        <dbReference type="EMBL" id="CAJ0596487.1"/>
    </source>
</evidence>
<protein>
    <submittedName>
        <fullName evidence="1">Uncharacterized protein</fullName>
    </submittedName>
</protein>
<name>A0AA36GQS4_CYLNA</name>
<dbReference type="EMBL" id="CATQJL010000170">
    <property type="protein sequence ID" value="CAJ0596487.1"/>
    <property type="molecule type" value="Genomic_DNA"/>
</dbReference>
<organism evidence="1 2">
    <name type="scientific">Cylicocyclus nassatus</name>
    <name type="common">Nematode worm</name>
    <dbReference type="NCBI Taxonomy" id="53992"/>
    <lineage>
        <taxon>Eukaryota</taxon>
        <taxon>Metazoa</taxon>
        <taxon>Ecdysozoa</taxon>
        <taxon>Nematoda</taxon>
        <taxon>Chromadorea</taxon>
        <taxon>Rhabditida</taxon>
        <taxon>Rhabditina</taxon>
        <taxon>Rhabditomorpha</taxon>
        <taxon>Strongyloidea</taxon>
        <taxon>Strongylidae</taxon>
        <taxon>Cylicocyclus</taxon>
    </lineage>
</organism>
<proteinExistence type="predicted"/>